<dbReference type="RefSeq" id="WP_147163775.1">
    <property type="nucleotide sequence ID" value="NZ_BJZO01000047.1"/>
</dbReference>
<dbReference type="AlphaFoldDB" id="A0A512H8G9"/>
<dbReference type="SUPFAM" id="SSF53756">
    <property type="entry name" value="UDP-Glycosyltransferase/glycogen phosphorylase"/>
    <property type="match status" value="1"/>
</dbReference>
<evidence type="ECO:0000313" key="3">
    <source>
        <dbReference type="Proteomes" id="UP000321567"/>
    </source>
</evidence>
<dbReference type="EMBL" id="BJZO01000047">
    <property type="protein sequence ID" value="GEO81746.1"/>
    <property type="molecule type" value="Genomic_DNA"/>
</dbReference>
<name>A0A512H8G9_9PROT</name>
<dbReference type="Pfam" id="PF13424">
    <property type="entry name" value="TPR_12"/>
    <property type="match status" value="1"/>
</dbReference>
<dbReference type="PROSITE" id="PS50005">
    <property type="entry name" value="TPR"/>
    <property type="match status" value="1"/>
</dbReference>
<sequence length="552" mass="59479">MAADLLSMGAVLPDSVDAMRTLVQQAWTIGRKAEALDLALKAAALWPTDPGALNLAAAACMDRGDLAEAGRLLDRALDLHPAHAEAHVGAGRLADMTGDTPEAVRCYRRAVALAPTLKPAIEALALILMRTGQMPPDLARDGRLSLDPSTVARLRVAGSGLVATASGRVIIIDPGWQIATGHHYVANKALLLECTGRGQPVRILACATLDKEQWSRLGAEACLQNYHYVVADSPTQWLRGLGWNDALREGLEAVLTPDDVTPEDTVIVHTTAEHEIFGLLAWLQSLGSRAPQVRIVLRWPPGLFAPASERPLAEILFAQAIGRLSRALGDRVAFFADSHKLATTFTALAGVPVRQVPLLLEIPARARIPRPSGDGRTVVFAGAGAASKGFLFLPEVVRRVLARHPRTRFLIQTPSADPGAVAALRTMAPAVTLVETALHGADYHAFLRQGDLLFAVYDPDRYGFATSHTMAEAVCHGMPVVTTDKTTMADELRGFGGGCGVIVERFTPDHAAEGVLQLLDQYEEFAERARLVAPRWRERHNITTFVETLYSV</sequence>
<dbReference type="OrthoDB" id="7295299at2"/>
<dbReference type="Gene3D" id="1.25.40.10">
    <property type="entry name" value="Tetratricopeptide repeat domain"/>
    <property type="match status" value="1"/>
</dbReference>
<feature type="repeat" description="TPR" evidence="1">
    <location>
        <begin position="84"/>
        <end position="117"/>
    </location>
</feature>
<dbReference type="SMART" id="SM00028">
    <property type="entry name" value="TPR"/>
    <property type="match status" value="2"/>
</dbReference>
<dbReference type="SUPFAM" id="SSF48452">
    <property type="entry name" value="TPR-like"/>
    <property type="match status" value="1"/>
</dbReference>
<keyword evidence="1" id="KW-0802">TPR repeat</keyword>
<dbReference type="Pfam" id="PF13692">
    <property type="entry name" value="Glyco_trans_1_4"/>
    <property type="match status" value="1"/>
</dbReference>
<protein>
    <submittedName>
        <fullName evidence="2">Uncharacterized protein</fullName>
    </submittedName>
</protein>
<evidence type="ECO:0000256" key="1">
    <source>
        <dbReference type="PROSITE-ProRule" id="PRU00339"/>
    </source>
</evidence>
<reference evidence="2 3" key="1">
    <citation type="submission" date="2019-07" db="EMBL/GenBank/DDBJ databases">
        <title>Whole genome shotgun sequence of Rhodospirillum oryzae NBRC 107573.</title>
        <authorList>
            <person name="Hosoyama A."/>
            <person name="Uohara A."/>
            <person name="Ohji S."/>
            <person name="Ichikawa N."/>
        </authorList>
    </citation>
    <scope>NUCLEOTIDE SEQUENCE [LARGE SCALE GENOMIC DNA]</scope>
    <source>
        <strain evidence="2 3">NBRC 107573</strain>
    </source>
</reference>
<dbReference type="InterPro" id="IPR011990">
    <property type="entry name" value="TPR-like_helical_dom_sf"/>
</dbReference>
<accession>A0A512H8G9</accession>
<dbReference type="Proteomes" id="UP000321567">
    <property type="component" value="Unassembled WGS sequence"/>
</dbReference>
<proteinExistence type="predicted"/>
<gene>
    <name evidence="2" type="ORF">ROR02_18770</name>
</gene>
<dbReference type="Gene3D" id="3.40.50.2000">
    <property type="entry name" value="Glycogen Phosphorylase B"/>
    <property type="match status" value="1"/>
</dbReference>
<dbReference type="InterPro" id="IPR019734">
    <property type="entry name" value="TPR_rpt"/>
</dbReference>
<keyword evidence="3" id="KW-1185">Reference proteome</keyword>
<evidence type="ECO:0000313" key="2">
    <source>
        <dbReference type="EMBL" id="GEO81746.1"/>
    </source>
</evidence>
<organism evidence="2 3">
    <name type="scientific">Pararhodospirillum oryzae</name>
    <dbReference type="NCBI Taxonomy" id="478448"/>
    <lineage>
        <taxon>Bacteria</taxon>
        <taxon>Pseudomonadati</taxon>
        <taxon>Pseudomonadota</taxon>
        <taxon>Alphaproteobacteria</taxon>
        <taxon>Rhodospirillales</taxon>
        <taxon>Rhodospirillaceae</taxon>
        <taxon>Pararhodospirillum</taxon>
    </lineage>
</organism>
<comment type="caution">
    <text evidence="2">The sequence shown here is derived from an EMBL/GenBank/DDBJ whole genome shotgun (WGS) entry which is preliminary data.</text>
</comment>